<dbReference type="PANTHER" id="PTHR48079">
    <property type="entry name" value="PROTEIN YEEZ"/>
    <property type="match status" value="1"/>
</dbReference>
<organism evidence="1 2">
    <name type="scientific">Pseudotenacibaculum haliotis</name>
    <dbReference type="NCBI Taxonomy" id="1862138"/>
    <lineage>
        <taxon>Bacteria</taxon>
        <taxon>Pseudomonadati</taxon>
        <taxon>Bacteroidota</taxon>
        <taxon>Flavobacteriia</taxon>
        <taxon>Flavobacteriales</taxon>
        <taxon>Flavobacteriaceae</taxon>
        <taxon>Pseudotenacibaculum</taxon>
    </lineage>
</organism>
<evidence type="ECO:0000313" key="1">
    <source>
        <dbReference type="EMBL" id="MFD2568318.1"/>
    </source>
</evidence>
<dbReference type="InterPro" id="IPR036291">
    <property type="entry name" value="NAD(P)-bd_dom_sf"/>
</dbReference>
<proteinExistence type="predicted"/>
<dbReference type="PANTHER" id="PTHR48079:SF6">
    <property type="entry name" value="NAD(P)-BINDING DOMAIN-CONTAINING PROTEIN-RELATED"/>
    <property type="match status" value="1"/>
</dbReference>
<accession>A0ABW5LW77</accession>
<evidence type="ECO:0000313" key="2">
    <source>
        <dbReference type="Proteomes" id="UP001597508"/>
    </source>
</evidence>
<sequence>MKSVSILGCGWLGKPLGISLLKQGYSVKGSTTSELKLSELDELGINSYLINIEDCEEHHLFLQSEIVIIAITSKDIEAFKHLTRQIEFWNVQKVIFISSTSVYPNTNAIVTEDSETVQKPLTEIEDIFRKNHHFKSTILRFAGLYGPDRHPGNWFKGGRMIPQPEGFVNMIHQEDCIQIIEEVIAKDCWNTTLNACSNHHPTRREFYTKAKESLGYDEPVFEETDESSYKIISSKKLQRVLGYTFIHDDLLSFS</sequence>
<dbReference type="Gene3D" id="3.40.50.720">
    <property type="entry name" value="NAD(P)-binding Rossmann-like Domain"/>
    <property type="match status" value="1"/>
</dbReference>
<gene>
    <name evidence="1" type="ORF">ACFSRZ_13145</name>
</gene>
<comment type="caution">
    <text evidence="1">The sequence shown here is derived from an EMBL/GenBank/DDBJ whole genome shotgun (WGS) entry which is preliminary data.</text>
</comment>
<dbReference type="Proteomes" id="UP001597508">
    <property type="component" value="Unassembled WGS sequence"/>
</dbReference>
<dbReference type="InterPro" id="IPR051783">
    <property type="entry name" value="NAD(P)-dependent_oxidoreduct"/>
</dbReference>
<dbReference type="SUPFAM" id="SSF51735">
    <property type="entry name" value="NAD(P)-binding Rossmann-fold domains"/>
    <property type="match status" value="1"/>
</dbReference>
<name>A0ABW5LW77_9FLAO</name>
<reference evidence="2" key="1">
    <citation type="journal article" date="2019" name="Int. J. Syst. Evol. Microbiol.">
        <title>The Global Catalogue of Microorganisms (GCM) 10K type strain sequencing project: providing services to taxonomists for standard genome sequencing and annotation.</title>
        <authorList>
            <consortium name="The Broad Institute Genomics Platform"/>
            <consortium name="The Broad Institute Genome Sequencing Center for Infectious Disease"/>
            <person name="Wu L."/>
            <person name="Ma J."/>
        </authorList>
    </citation>
    <scope>NUCLEOTIDE SEQUENCE [LARGE SCALE GENOMIC DNA]</scope>
    <source>
        <strain evidence="2">KCTC 52127</strain>
    </source>
</reference>
<keyword evidence="2" id="KW-1185">Reference proteome</keyword>
<dbReference type="EMBL" id="JBHULH010000008">
    <property type="protein sequence ID" value="MFD2568318.1"/>
    <property type="molecule type" value="Genomic_DNA"/>
</dbReference>
<dbReference type="RefSeq" id="WP_379667020.1">
    <property type="nucleotide sequence ID" value="NZ_JBHULH010000008.1"/>
</dbReference>
<protein>
    <submittedName>
        <fullName evidence="1">dTDP-glucose 4,6-dehydratase</fullName>
    </submittedName>
</protein>